<dbReference type="Proteomes" id="UP000226442">
    <property type="component" value="Unassembled WGS sequence"/>
</dbReference>
<dbReference type="AlphaFoldDB" id="A0A2G4EVP8"/>
<protein>
    <submittedName>
        <fullName evidence="1">Uncharacterized protein</fullName>
    </submittedName>
</protein>
<name>A0A2G4EVP8_9CYAN</name>
<organism evidence="1 2">
    <name type="scientific">Tychonema bourrellyi FEM_GT703</name>
    <dbReference type="NCBI Taxonomy" id="2040638"/>
    <lineage>
        <taxon>Bacteria</taxon>
        <taxon>Bacillati</taxon>
        <taxon>Cyanobacteriota</taxon>
        <taxon>Cyanophyceae</taxon>
        <taxon>Oscillatoriophycideae</taxon>
        <taxon>Oscillatoriales</taxon>
        <taxon>Microcoleaceae</taxon>
        <taxon>Tychonema</taxon>
    </lineage>
</organism>
<gene>
    <name evidence="1" type="ORF">CP500_020885</name>
</gene>
<sequence length="138" mass="15626">MERGLMWLPLLAIFIGLAWAGWNEYKKLEAYGVWAQKFDRAKYDIYAVLGQQEDNLTWGKPTRSGPVNLQTFSLKDVESLELMVNGAAVDLENPPSAGSAIVLEFVLKDAEAVQVPFTEIPLATKWCQHLQQELQRFL</sequence>
<reference evidence="1" key="1">
    <citation type="submission" date="2017-10" db="EMBL/GenBank/DDBJ databases">
        <title>Draft genome sequence of the planktic cyanobacteria Tychonema bourrellyi isolated from alpine lentic freshwater.</title>
        <authorList>
            <person name="Tett A."/>
            <person name="Armanini F."/>
            <person name="Asnicar F."/>
            <person name="Boscaini A."/>
            <person name="Pasolli E."/>
            <person name="Zolfo M."/>
            <person name="Donati C."/>
            <person name="Salmaso N."/>
            <person name="Segata N."/>
        </authorList>
    </citation>
    <scope>NUCLEOTIDE SEQUENCE</scope>
    <source>
        <strain evidence="1">FEM_GT703</strain>
    </source>
</reference>
<dbReference type="OrthoDB" id="530035at2"/>
<dbReference type="EMBL" id="NXIB02000179">
    <property type="protein sequence ID" value="PHX53548.1"/>
    <property type="molecule type" value="Genomic_DNA"/>
</dbReference>
<proteinExistence type="predicted"/>
<keyword evidence="2" id="KW-1185">Reference proteome</keyword>
<evidence type="ECO:0000313" key="2">
    <source>
        <dbReference type="Proteomes" id="UP000226442"/>
    </source>
</evidence>
<dbReference type="RefSeq" id="WP_096828201.1">
    <property type="nucleotide sequence ID" value="NZ_NXIB02000179.1"/>
</dbReference>
<evidence type="ECO:0000313" key="1">
    <source>
        <dbReference type="EMBL" id="PHX53548.1"/>
    </source>
</evidence>
<accession>A0A2G4EVP8</accession>
<comment type="caution">
    <text evidence="1">The sequence shown here is derived from an EMBL/GenBank/DDBJ whole genome shotgun (WGS) entry which is preliminary data.</text>
</comment>